<dbReference type="SUPFAM" id="SSF46689">
    <property type="entry name" value="Homeodomain-like"/>
    <property type="match status" value="1"/>
</dbReference>
<organism evidence="6 7">
    <name type="scientific">Catenuloplanes indicus</name>
    <dbReference type="NCBI Taxonomy" id="137267"/>
    <lineage>
        <taxon>Bacteria</taxon>
        <taxon>Bacillati</taxon>
        <taxon>Actinomycetota</taxon>
        <taxon>Actinomycetes</taxon>
        <taxon>Micromonosporales</taxon>
        <taxon>Micromonosporaceae</taxon>
        <taxon>Catenuloplanes</taxon>
    </lineage>
</organism>
<protein>
    <submittedName>
        <fullName evidence="6">AcrR family transcriptional regulator</fullName>
    </submittedName>
</protein>
<dbReference type="GO" id="GO:0000976">
    <property type="term" value="F:transcription cis-regulatory region binding"/>
    <property type="evidence" value="ECO:0007669"/>
    <property type="project" value="TreeGrafter"/>
</dbReference>
<evidence type="ECO:0000259" key="5">
    <source>
        <dbReference type="PROSITE" id="PS50977"/>
    </source>
</evidence>
<evidence type="ECO:0000256" key="3">
    <source>
        <dbReference type="ARBA" id="ARBA00023163"/>
    </source>
</evidence>
<gene>
    <name evidence="6" type="ORF">J2S42_005765</name>
</gene>
<dbReference type="Gene3D" id="1.10.357.10">
    <property type="entry name" value="Tetracycline Repressor, domain 2"/>
    <property type="match status" value="2"/>
</dbReference>
<dbReference type="PANTHER" id="PTHR30055:SF243">
    <property type="entry name" value="HTH-TYPE TRANSCRIPTIONAL REGULATOR RV1816"/>
    <property type="match status" value="1"/>
</dbReference>
<name>A0AAE3W3W7_9ACTN</name>
<proteinExistence type="predicted"/>
<dbReference type="Pfam" id="PF00440">
    <property type="entry name" value="TetR_N"/>
    <property type="match status" value="1"/>
</dbReference>
<dbReference type="AlphaFoldDB" id="A0AAE3W3W7"/>
<dbReference type="PROSITE" id="PS50977">
    <property type="entry name" value="HTH_TETR_2"/>
    <property type="match status" value="1"/>
</dbReference>
<keyword evidence="1" id="KW-0805">Transcription regulation</keyword>
<dbReference type="EMBL" id="JAUSUZ010000001">
    <property type="protein sequence ID" value="MDQ0369096.1"/>
    <property type="molecule type" value="Genomic_DNA"/>
</dbReference>
<feature type="DNA-binding region" description="H-T-H motif" evidence="4">
    <location>
        <begin position="36"/>
        <end position="55"/>
    </location>
</feature>
<feature type="domain" description="HTH tetR-type" evidence="5">
    <location>
        <begin position="13"/>
        <end position="73"/>
    </location>
</feature>
<dbReference type="PANTHER" id="PTHR30055">
    <property type="entry name" value="HTH-TYPE TRANSCRIPTIONAL REGULATOR RUTR"/>
    <property type="match status" value="1"/>
</dbReference>
<dbReference type="InterPro" id="IPR050109">
    <property type="entry name" value="HTH-type_TetR-like_transc_reg"/>
</dbReference>
<evidence type="ECO:0000256" key="4">
    <source>
        <dbReference type="PROSITE-ProRule" id="PRU00335"/>
    </source>
</evidence>
<evidence type="ECO:0000313" key="7">
    <source>
        <dbReference type="Proteomes" id="UP001240236"/>
    </source>
</evidence>
<dbReference type="Pfam" id="PF13305">
    <property type="entry name" value="TetR_C_33"/>
    <property type="match status" value="1"/>
</dbReference>
<keyword evidence="7" id="KW-1185">Reference proteome</keyword>
<keyword evidence="2 4" id="KW-0238">DNA-binding</keyword>
<accession>A0AAE3W3W7</accession>
<evidence type="ECO:0000256" key="2">
    <source>
        <dbReference type="ARBA" id="ARBA00023125"/>
    </source>
</evidence>
<keyword evidence="3" id="KW-0804">Transcription</keyword>
<sequence length="184" mass="19757">MSAAPTRRERVRTATVAEIKAVARRLLVSGGPAAISLRAIGREVGLTAPALYRYFPGLDALVDALSADLFAELAAAVRAVRDARAGEPPTVRLTGMAHEFRRWSLAHPREFALMFGGVREECGSSGFATLFLAELSGPADLLVLAWSRVFGLVALEVFGHVRCDMEPLFARELALLAEALGSRP</sequence>
<evidence type="ECO:0000256" key="1">
    <source>
        <dbReference type="ARBA" id="ARBA00023015"/>
    </source>
</evidence>
<evidence type="ECO:0000313" key="6">
    <source>
        <dbReference type="EMBL" id="MDQ0369096.1"/>
    </source>
</evidence>
<comment type="caution">
    <text evidence="6">The sequence shown here is derived from an EMBL/GenBank/DDBJ whole genome shotgun (WGS) entry which is preliminary data.</text>
</comment>
<dbReference type="InterPro" id="IPR009057">
    <property type="entry name" value="Homeodomain-like_sf"/>
</dbReference>
<dbReference type="GO" id="GO:0003700">
    <property type="term" value="F:DNA-binding transcription factor activity"/>
    <property type="evidence" value="ECO:0007669"/>
    <property type="project" value="TreeGrafter"/>
</dbReference>
<dbReference type="InterPro" id="IPR001647">
    <property type="entry name" value="HTH_TetR"/>
</dbReference>
<reference evidence="6 7" key="1">
    <citation type="submission" date="2023-07" db="EMBL/GenBank/DDBJ databases">
        <title>Sequencing the genomes of 1000 actinobacteria strains.</title>
        <authorList>
            <person name="Klenk H.-P."/>
        </authorList>
    </citation>
    <scope>NUCLEOTIDE SEQUENCE [LARGE SCALE GENOMIC DNA]</scope>
    <source>
        <strain evidence="6 7">DSM 44709</strain>
    </source>
</reference>
<dbReference type="RefSeq" id="WP_307244077.1">
    <property type="nucleotide sequence ID" value="NZ_JAUSUZ010000001.1"/>
</dbReference>
<dbReference type="InterPro" id="IPR036271">
    <property type="entry name" value="Tet_transcr_reg_TetR-rel_C_sf"/>
</dbReference>
<dbReference type="Proteomes" id="UP001240236">
    <property type="component" value="Unassembled WGS sequence"/>
</dbReference>
<dbReference type="SUPFAM" id="SSF48498">
    <property type="entry name" value="Tetracyclin repressor-like, C-terminal domain"/>
    <property type="match status" value="1"/>
</dbReference>
<dbReference type="InterPro" id="IPR025996">
    <property type="entry name" value="MT1864/Rv1816-like_C"/>
</dbReference>